<feature type="coiled-coil region" evidence="1">
    <location>
        <begin position="79"/>
        <end position="113"/>
    </location>
</feature>
<evidence type="ECO:0000256" key="1">
    <source>
        <dbReference type="SAM" id="Coils"/>
    </source>
</evidence>
<name>A0A6C0JLE2_9ZZZZ</name>
<dbReference type="AlphaFoldDB" id="A0A6C0JLE2"/>
<protein>
    <submittedName>
        <fullName evidence="2">Uncharacterized protein</fullName>
    </submittedName>
</protein>
<evidence type="ECO:0000313" key="2">
    <source>
        <dbReference type="EMBL" id="QHU06419.1"/>
    </source>
</evidence>
<accession>A0A6C0JLE2</accession>
<keyword evidence="1" id="KW-0175">Coiled coil</keyword>
<dbReference type="EMBL" id="MN740434">
    <property type="protein sequence ID" value="QHU06419.1"/>
    <property type="molecule type" value="Genomic_DNA"/>
</dbReference>
<proteinExistence type="predicted"/>
<sequence>MELVTEPDTYSPSIDDMGNYIDKIPPFTTIKNGIRCPCGSRKDKVYDTYNIFSQHIKSKAHQKWLQGLNLNKANYYIENEELKTTLQQQRMVIAKLEKELQNKIMTIDFLTQQLASKSINQKVVTNLLDFD</sequence>
<organism evidence="2">
    <name type="scientific">viral metagenome</name>
    <dbReference type="NCBI Taxonomy" id="1070528"/>
    <lineage>
        <taxon>unclassified sequences</taxon>
        <taxon>metagenomes</taxon>
        <taxon>organismal metagenomes</taxon>
    </lineage>
</organism>
<reference evidence="2" key="1">
    <citation type="journal article" date="2020" name="Nature">
        <title>Giant virus diversity and host interactions through global metagenomics.</title>
        <authorList>
            <person name="Schulz F."/>
            <person name="Roux S."/>
            <person name="Paez-Espino D."/>
            <person name="Jungbluth S."/>
            <person name="Walsh D.A."/>
            <person name="Denef V.J."/>
            <person name="McMahon K.D."/>
            <person name="Konstantinidis K.T."/>
            <person name="Eloe-Fadrosh E.A."/>
            <person name="Kyrpides N.C."/>
            <person name="Woyke T."/>
        </authorList>
    </citation>
    <scope>NUCLEOTIDE SEQUENCE</scope>
    <source>
        <strain evidence="2">GVMAG-M-3300027747-57</strain>
    </source>
</reference>